<accession>A0A3P9NCB6</accession>
<evidence type="ECO:0000313" key="3">
    <source>
        <dbReference type="Ensembl" id="ENSPREP00000007209.1"/>
    </source>
</evidence>
<organism evidence="3 4">
    <name type="scientific">Poecilia reticulata</name>
    <name type="common">Guppy</name>
    <name type="synonym">Acanthophacelus reticulatus</name>
    <dbReference type="NCBI Taxonomy" id="8081"/>
    <lineage>
        <taxon>Eukaryota</taxon>
        <taxon>Metazoa</taxon>
        <taxon>Chordata</taxon>
        <taxon>Craniata</taxon>
        <taxon>Vertebrata</taxon>
        <taxon>Euteleostomi</taxon>
        <taxon>Actinopterygii</taxon>
        <taxon>Neopterygii</taxon>
        <taxon>Teleostei</taxon>
        <taxon>Neoteleostei</taxon>
        <taxon>Acanthomorphata</taxon>
        <taxon>Ovalentaria</taxon>
        <taxon>Atherinomorphae</taxon>
        <taxon>Cyprinodontiformes</taxon>
        <taxon>Poeciliidae</taxon>
        <taxon>Poeciliinae</taxon>
        <taxon>Poecilia</taxon>
    </lineage>
</organism>
<dbReference type="Ensembl" id="ENSPRET00000007300.1">
    <property type="protein sequence ID" value="ENSPREP00000007209.1"/>
    <property type="gene ID" value="ENSPREG00000004968.1"/>
</dbReference>
<evidence type="ECO:0000259" key="2">
    <source>
        <dbReference type="PROSITE" id="PS50041"/>
    </source>
</evidence>
<dbReference type="SUPFAM" id="SSF56436">
    <property type="entry name" value="C-type lectin-like"/>
    <property type="match status" value="4"/>
</dbReference>
<feature type="domain" description="C-type lectin" evidence="2">
    <location>
        <begin position="91"/>
        <end position="197"/>
    </location>
</feature>
<dbReference type="Bgee" id="ENSPREG00000004968">
    <property type="expression patterns" value="Expressed in caudal fin"/>
</dbReference>
<dbReference type="AlphaFoldDB" id="A0A3P9NCB6"/>
<feature type="domain" description="C-type lectin" evidence="2">
    <location>
        <begin position="1"/>
        <end position="82"/>
    </location>
</feature>
<dbReference type="GeneTree" id="ENSGT01100000263473"/>
<evidence type="ECO:0000256" key="1">
    <source>
        <dbReference type="ARBA" id="ARBA00023157"/>
    </source>
</evidence>
<keyword evidence="4" id="KW-1185">Reference proteome</keyword>
<reference evidence="3" key="2">
    <citation type="submission" date="2025-08" db="UniProtKB">
        <authorList>
            <consortium name="Ensembl"/>
        </authorList>
    </citation>
    <scope>IDENTIFICATION</scope>
    <source>
        <strain evidence="3">Guanapo</strain>
    </source>
</reference>
<feature type="domain" description="C-type lectin" evidence="2">
    <location>
        <begin position="200"/>
        <end position="322"/>
    </location>
</feature>
<proteinExistence type="predicted"/>
<protein>
    <submittedName>
        <fullName evidence="3">Macrophage mannose receptor 1-like</fullName>
    </submittedName>
</protein>
<dbReference type="PANTHER" id="PTHR45784">
    <property type="entry name" value="C-TYPE LECTIN DOMAIN FAMILY 20 MEMBER A-RELATED"/>
    <property type="match status" value="1"/>
</dbReference>
<name>A0A3P9NCB6_POERE</name>
<evidence type="ECO:0000313" key="4">
    <source>
        <dbReference type="Proteomes" id="UP000242638"/>
    </source>
</evidence>
<reference evidence="4" key="1">
    <citation type="submission" date="2013-11" db="EMBL/GenBank/DDBJ databases">
        <title>The genomic landscape of the Guanapo guppy.</title>
        <authorList>
            <person name="Kuenstner A."/>
            <person name="Dreyer C."/>
        </authorList>
    </citation>
    <scope>NUCLEOTIDE SEQUENCE</scope>
    <source>
        <strain evidence="4">Guanapo</strain>
    </source>
</reference>
<dbReference type="InterPro" id="IPR001304">
    <property type="entry name" value="C-type_lectin-like"/>
</dbReference>
<dbReference type="InterPro" id="IPR016186">
    <property type="entry name" value="C-type_lectin-like/link_sf"/>
</dbReference>
<sequence>MEELKDLATSLGRRDTAWIGLFFNIWSWSMSDSAFYQQDKDFSNWASDQPDNYNGAENCAEMHSNGYWNDGSCSANIDSICSNVSGPDLKFVYITTRMSWTEAQSYCRKRHTDLASVRNMAENRQIMELIPTPNTWIGLYREWKWVDGSHFSFTYWDTENNQPNNNGKNEDCAATYLYFSGKWHDWNCDAKLPFICSRANSSTQYIFIDETKNWTEAQSYCREHYSDLALIKNMEDMNTLINVAKSLGETSQSHWIGLYDDVNSWKWSMSDSDFYQQDEKEFRIWASGQPNNLNGCQYCTEMASGGSWNDQSCSVEQDFICSDVNGANVRFVYIKIRMSWTEAQSYCRKHHTDLASVRNMAENRQVMNVKPVPTSTAWIGLYRAAWKWVDGSNSSFRNWNEEPRLAKEDKCAAANFGNLGKWEDRNCDEKKPFFCYGGEPQFIFFKGSGELYLKVDRKEGSEGGGGDAANVARLGIEPATTGTRTKASMRGLCTAPAPPQHPPQFIFMS</sequence>
<dbReference type="InterPro" id="IPR018378">
    <property type="entry name" value="C-type_lectin_CS"/>
</dbReference>
<dbReference type="InterPro" id="IPR016187">
    <property type="entry name" value="CTDL_fold"/>
</dbReference>
<dbReference type="PROSITE" id="PS50041">
    <property type="entry name" value="C_TYPE_LECTIN_2"/>
    <property type="match status" value="4"/>
</dbReference>
<dbReference type="SMART" id="SM00034">
    <property type="entry name" value="CLECT"/>
    <property type="match status" value="3"/>
</dbReference>
<dbReference type="PROSITE" id="PS00615">
    <property type="entry name" value="C_TYPE_LECTIN_1"/>
    <property type="match status" value="2"/>
</dbReference>
<dbReference type="OMA" id="WMSTERC"/>
<dbReference type="CDD" id="cd03602">
    <property type="entry name" value="CLECT_1"/>
    <property type="match status" value="2"/>
</dbReference>
<dbReference type="Gene3D" id="3.10.100.10">
    <property type="entry name" value="Mannose-Binding Protein A, subunit A"/>
    <property type="match status" value="4"/>
</dbReference>
<reference evidence="3" key="3">
    <citation type="submission" date="2025-09" db="UniProtKB">
        <authorList>
            <consortium name="Ensembl"/>
        </authorList>
    </citation>
    <scope>IDENTIFICATION</scope>
    <source>
        <strain evidence="3">Guanapo</strain>
    </source>
</reference>
<dbReference type="Pfam" id="PF00059">
    <property type="entry name" value="Lectin_C"/>
    <property type="match status" value="4"/>
</dbReference>
<feature type="domain" description="C-type lectin" evidence="2">
    <location>
        <begin position="331"/>
        <end position="436"/>
    </location>
</feature>
<dbReference type="Proteomes" id="UP000242638">
    <property type="component" value="Unassembled WGS sequence"/>
</dbReference>
<keyword evidence="1" id="KW-1015">Disulfide bond</keyword>
<dbReference type="PANTHER" id="PTHR45784:SF3">
    <property type="entry name" value="C-TYPE LECTIN DOMAIN FAMILY 4 MEMBER K-LIKE-RELATED"/>
    <property type="match status" value="1"/>
</dbReference>